<gene>
    <name evidence="3" type="primary">J</name>
    <name evidence="3" type="ORF">PKB_0571</name>
</gene>
<dbReference type="InterPro" id="IPR014507">
    <property type="entry name" value="Baseplate_assembly_J_pred"/>
</dbReference>
<dbReference type="eggNOG" id="COG3948">
    <property type="taxonomic scope" value="Bacteria"/>
</dbReference>
<dbReference type="EMBL" id="HG322950">
    <property type="protein sequence ID" value="CDF81948.1"/>
    <property type="molecule type" value="Genomic_DNA"/>
</dbReference>
<reference evidence="3 4" key="2">
    <citation type="submission" date="2014-05" db="EMBL/GenBank/DDBJ databases">
        <title>Genome sequence of the 3-chlorobenzoate degrading bacterium Pseudomonas knackmussii B13 shows multiple evidence for horizontal gene transfer.</title>
        <authorList>
            <person name="Miyazaki R."/>
            <person name="Bertelli C."/>
            <person name="Falquet L."/>
            <person name="Robinson-Rechavi M."/>
            <person name="Gharib W."/>
            <person name="Roy S."/>
            <person name="Van der Meer J.R."/>
        </authorList>
    </citation>
    <scope>NUCLEOTIDE SEQUENCE [LARGE SCALE GENOMIC DNA]</scope>
    <source>
        <strain evidence="3 4">B13</strain>
    </source>
</reference>
<dbReference type="KEGG" id="pkc:PKB_0571"/>
<feature type="domain" description="Baseplate J-like C-terminal" evidence="2">
    <location>
        <begin position="209"/>
        <end position="284"/>
    </location>
</feature>
<dbReference type="InterPro" id="IPR052726">
    <property type="entry name" value="Phage_Baseplate_Hub"/>
</dbReference>
<sequence length="296" mass="31559">MSVIDLSQLPAPEVVESLDFEALYQDLLAAFRAAMGEGWNAALESDPVLKLLELAAYRELLLRARINDAARSVMLAYAIGSDLDQLAAGYNVARLVIQPADPTAVPPQEAVLESDDSLRNRTQLAFDQLSVAGPRNAYIAFALGADGRIADVSATSPAPCEALISVLAREGDGSAGEDILDAVRAVLSDEDVRPVGDRVTVQSASIVEYQVQAVLYIYPGPEAELIQQAAESSLQTYIATQRRLGRDIRRSALFAALHVEGVQRVELAQPVADVVLDATQAAYCSGYDVSVGGSDE</sequence>
<evidence type="ECO:0000259" key="2">
    <source>
        <dbReference type="Pfam" id="PF26079"/>
    </source>
</evidence>
<evidence type="ECO:0000259" key="1">
    <source>
        <dbReference type="Pfam" id="PF26078"/>
    </source>
</evidence>
<dbReference type="Proteomes" id="UP000025241">
    <property type="component" value="Chromosome I"/>
</dbReference>
<dbReference type="STRING" id="1301098.PKB_0571"/>
<name>A0A024HBT4_PSEKB</name>
<dbReference type="PIRSF" id="PIRSF020481">
    <property type="entry name" value="BAP"/>
    <property type="match status" value="1"/>
</dbReference>
<evidence type="ECO:0000313" key="4">
    <source>
        <dbReference type="Proteomes" id="UP000025241"/>
    </source>
</evidence>
<dbReference type="PATRIC" id="fig|1301098.3.peg.588"/>
<accession>A0A024HBT4</accession>
<dbReference type="AlphaFoldDB" id="A0A024HBT4"/>
<keyword evidence="4" id="KW-1185">Reference proteome</keyword>
<dbReference type="PANTHER" id="PTHR35862:SF1">
    <property type="entry name" value="FELS-2 PROPHAGE PROTEIN"/>
    <property type="match status" value="1"/>
</dbReference>
<organism evidence="3 4">
    <name type="scientific">Pseudomonas knackmussii (strain DSM 6978 / CCUG 54928 / LMG 23759 / B13)</name>
    <dbReference type="NCBI Taxonomy" id="1301098"/>
    <lineage>
        <taxon>Bacteria</taxon>
        <taxon>Pseudomonadati</taxon>
        <taxon>Pseudomonadota</taxon>
        <taxon>Gammaproteobacteria</taxon>
        <taxon>Pseudomonadales</taxon>
        <taxon>Pseudomonadaceae</taxon>
        <taxon>Pseudomonas</taxon>
    </lineage>
</organism>
<dbReference type="Pfam" id="PF26078">
    <property type="entry name" value="Baseplate_J_M"/>
    <property type="match status" value="1"/>
</dbReference>
<evidence type="ECO:0000313" key="3">
    <source>
        <dbReference type="EMBL" id="CDF81948.1"/>
    </source>
</evidence>
<proteinExistence type="predicted"/>
<dbReference type="RefSeq" id="WP_043248868.1">
    <property type="nucleotide sequence ID" value="NZ_HG322950.1"/>
</dbReference>
<dbReference type="InterPro" id="IPR058530">
    <property type="entry name" value="Baseplate_J-like_C"/>
</dbReference>
<dbReference type="OrthoDB" id="9793802at2"/>
<reference evidence="3 4" key="1">
    <citation type="submission" date="2013-03" db="EMBL/GenBank/DDBJ databases">
        <authorList>
            <person name="Linke B."/>
        </authorList>
    </citation>
    <scope>NUCLEOTIDE SEQUENCE [LARGE SCALE GENOMIC DNA]</scope>
    <source>
        <strain evidence="3 4">B13</strain>
    </source>
</reference>
<dbReference type="InterPro" id="IPR058531">
    <property type="entry name" value="Baseplate_J_M"/>
</dbReference>
<dbReference type="PANTHER" id="PTHR35862">
    <property type="entry name" value="FELS-2 PROPHAGE PROTEIN"/>
    <property type="match status" value="1"/>
</dbReference>
<dbReference type="Pfam" id="PF26079">
    <property type="entry name" value="Baseplate_J_C"/>
    <property type="match status" value="1"/>
</dbReference>
<feature type="domain" description="Baseplate J-like central" evidence="1">
    <location>
        <begin position="131"/>
        <end position="202"/>
    </location>
</feature>
<protein>
    <submittedName>
        <fullName evidence="3">Baseplate assembly protein J</fullName>
    </submittedName>
</protein>
<dbReference type="HOGENOM" id="CLU_046415_0_0_6"/>